<dbReference type="EnsemblPlants" id="KEH41832">
    <property type="protein sequence ID" value="KEH41832"/>
    <property type="gene ID" value="MTR_1g055145"/>
</dbReference>
<reference evidence="1 3" key="2">
    <citation type="journal article" date="2014" name="BMC Genomics">
        <title>An improved genome release (version Mt4.0) for the model legume Medicago truncatula.</title>
        <authorList>
            <person name="Tang H."/>
            <person name="Krishnakumar V."/>
            <person name="Bidwell S."/>
            <person name="Rosen B."/>
            <person name="Chan A."/>
            <person name="Zhou S."/>
            <person name="Gentzbittel L."/>
            <person name="Childs K.L."/>
            <person name="Yandell M."/>
            <person name="Gundlach H."/>
            <person name="Mayer K.F."/>
            <person name="Schwartz D.C."/>
            <person name="Town C.D."/>
        </authorList>
    </citation>
    <scope>GENOME REANNOTATION</scope>
    <source>
        <strain evidence="1">A17</strain>
        <strain evidence="2 3">cv. Jemalong A17</strain>
    </source>
</reference>
<dbReference type="HOGENOM" id="CLU_988197_0_0_1"/>
<reference evidence="1 3" key="1">
    <citation type="journal article" date="2011" name="Nature">
        <title>The Medicago genome provides insight into the evolution of rhizobial symbioses.</title>
        <authorList>
            <person name="Young N.D."/>
            <person name="Debelle F."/>
            <person name="Oldroyd G.E."/>
            <person name="Geurts R."/>
            <person name="Cannon S.B."/>
            <person name="Udvardi M.K."/>
            <person name="Benedito V.A."/>
            <person name="Mayer K.F."/>
            <person name="Gouzy J."/>
            <person name="Schoof H."/>
            <person name="Van de Peer Y."/>
            <person name="Proost S."/>
            <person name="Cook D.R."/>
            <person name="Meyers B.C."/>
            <person name="Spannagl M."/>
            <person name="Cheung F."/>
            <person name="De Mita S."/>
            <person name="Krishnakumar V."/>
            <person name="Gundlach H."/>
            <person name="Zhou S."/>
            <person name="Mudge J."/>
            <person name="Bharti A.K."/>
            <person name="Murray J.D."/>
            <person name="Naoumkina M.A."/>
            <person name="Rosen B."/>
            <person name="Silverstein K.A."/>
            <person name="Tang H."/>
            <person name="Rombauts S."/>
            <person name="Zhao P.X."/>
            <person name="Zhou P."/>
            <person name="Barbe V."/>
            <person name="Bardou P."/>
            <person name="Bechner M."/>
            <person name="Bellec A."/>
            <person name="Berger A."/>
            <person name="Berges H."/>
            <person name="Bidwell S."/>
            <person name="Bisseling T."/>
            <person name="Choisne N."/>
            <person name="Couloux A."/>
            <person name="Denny R."/>
            <person name="Deshpande S."/>
            <person name="Dai X."/>
            <person name="Doyle J.J."/>
            <person name="Dudez A.M."/>
            <person name="Farmer A.D."/>
            <person name="Fouteau S."/>
            <person name="Franken C."/>
            <person name="Gibelin C."/>
            <person name="Gish J."/>
            <person name="Goldstein S."/>
            <person name="Gonzalez A.J."/>
            <person name="Green P.J."/>
            <person name="Hallab A."/>
            <person name="Hartog M."/>
            <person name="Hua A."/>
            <person name="Humphray S.J."/>
            <person name="Jeong D.H."/>
            <person name="Jing Y."/>
            <person name="Jocker A."/>
            <person name="Kenton S.M."/>
            <person name="Kim D.J."/>
            <person name="Klee K."/>
            <person name="Lai H."/>
            <person name="Lang C."/>
            <person name="Lin S."/>
            <person name="Macmil S.L."/>
            <person name="Magdelenat G."/>
            <person name="Matthews L."/>
            <person name="McCorrison J."/>
            <person name="Monaghan E.L."/>
            <person name="Mun J.H."/>
            <person name="Najar F.Z."/>
            <person name="Nicholson C."/>
            <person name="Noirot C."/>
            <person name="O'Bleness M."/>
            <person name="Paule C.R."/>
            <person name="Poulain J."/>
            <person name="Prion F."/>
            <person name="Qin B."/>
            <person name="Qu C."/>
            <person name="Retzel E.F."/>
            <person name="Riddle C."/>
            <person name="Sallet E."/>
            <person name="Samain S."/>
            <person name="Samson N."/>
            <person name="Sanders I."/>
            <person name="Saurat O."/>
            <person name="Scarpelli C."/>
            <person name="Schiex T."/>
            <person name="Segurens B."/>
            <person name="Severin A.J."/>
            <person name="Sherrier D.J."/>
            <person name="Shi R."/>
            <person name="Sims S."/>
            <person name="Singer S.R."/>
            <person name="Sinharoy S."/>
            <person name="Sterck L."/>
            <person name="Viollet A."/>
            <person name="Wang B.B."/>
            <person name="Wang K."/>
            <person name="Wang M."/>
            <person name="Wang X."/>
            <person name="Warfsmann J."/>
            <person name="Weissenbach J."/>
            <person name="White D.D."/>
            <person name="White J.D."/>
            <person name="Wiley G.B."/>
            <person name="Wincker P."/>
            <person name="Xing Y."/>
            <person name="Yang L."/>
            <person name="Yao Z."/>
            <person name="Ying F."/>
            <person name="Zhai J."/>
            <person name="Zhou L."/>
            <person name="Zuber A."/>
            <person name="Denarie J."/>
            <person name="Dixon R.A."/>
            <person name="May G.D."/>
            <person name="Schwartz D.C."/>
            <person name="Rogers J."/>
            <person name="Quetier F."/>
            <person name="Town C.D."/>
            <person name="Roe B.A."/>
        </authorList>
    </citation>
    <scope>NUCLEOTIDE SEQUENCE [LARGE SCALE GENOMIC DNA]</scope>
    <source>
        <strain evidence="1">A17</strain>
        <strain evidence="2 3">cv. Jemalong A17</strain>
    </source>
</reference>
<dbReference type="STRING" id="3880.A0A072VJ65"/>
<organism evidence="1 3">
    <name type="scientific">Medicago truncatula</name>
    <name type="common">Barrel medic</name>
    <name type="synonym">Medicago tribuloides</name>
    <dbReference type="NCBI Taxonomy" id="3880"/>
    <lineage>
        <taxon>Eukaryota</taxon>
        <taxon>Viridiplantae</taxon>
        <taxon>Streptophyta</taxon>
        <taxon>Embryophyta</taxon>
        <taxon>Tracheophyta</taxon>
        <taxon>Spermatophyta</taxon>
        <taxon>Magnoliopsida</taxon>
        <taxon>eudicotyledons</taxon>
        <taxon>Gunneridae</taxon>
        <taxon>Pentapetalae</taxon>
        <taxon>rosids</taxon>
        <taxon>fabids</taxon>
        <taxon>Fabales</taxon>
        <taxon>Fabaceae</taxon>
        <taxon>Papilionoideae</taxon>
        <taxon>50 kb inversion clade</taxon>
        <taxon>NPAAA clade</taxon>
        <taxon>Hologalegina</taxon>
        <taxon>IRL clade</taxon>
        <taxon>Trifolieae</taxon>
        <taxon>Medicago</taxon>
    </lineage>
</organism>
<dbReference type="InterPro" id="IPR036047">
    <property type="entry name" value="F-box-like_dom_sf"/>
</dbReference>
<dbReference type="Proteomes" id="UP000002051">
    <property type="component" value="Unassembled WGS sequence"/>
</dbReference>
<sequence>MNKSFTYENFERDRVCNLEEKKTAVVCVVWFGFKFQFIKSQYITLLVKSLIRFKCVCKSWFSLISNPRFANSQFLNTAATHTRRILFVTEIPQFRSIPLDSLFTTDSAPVLLDPNFLLPKSYFDLKVRESVFNGAIHWLALSPDAHEYLTVAFDLMERKFVEIPFLDDIDVSKDYGLWVFRGFPSLWVLEDLGKVDIWVGDERIQRFAEACGDDLGIGNVAFLGSCSMGTGNREETKALHSVQAYLTKRKEESHKGKTDLVVFCNGPQASKNVDRTQSEGNW</sequence>
<evidence type="ECO:0000313" key="3">
    <source>
        <dbReference type="Proteomes" id="UP000002051"/>
    </source>
</evidence>
<evidence type="ECO:0000313" key="1">
    <source>
        <dbReference type="EMBL" id="KEH41832.1"/>
    </source>
</evidence>
<name>A0A072VJ65_MEDTR</name>
<accession>A0A072VJ65</accession>
<dbReference type="AlphaFoldDB" id="A0A072VJ65"/>
<dbReference type="PANTHER" id="PTHR35285">
    <property type="entry name" value="2-C-METHYL-D-ERYTHRITOL 4-PHOSPHATE CYTIDYLYLTRANSFERASE"/>
    <property type="match status" value="1"/>
</dbReference>
<dbReference type="PANTHER" id="PTHR35285:SF1">
    <property type="entry name" value="2-C-METHYL-D-ERYTHRITOL 4-PHOSPHATE CYTIDYLYLTRANSFERASE"/>
    <property type="match status" value="1"/>
</dbReference>
<proteinExistence type="predicted"/>
<gene>
    <name evidence="1" type="ordered locus">MTR_1g055145</name>
</gene>
<dbReference type="SUPFAM" id="SSF81383">
    <property type="entry name" value="F-box domain"/>
    <property type="match status" value="1"/>
</dbReference>
<reference evidence="2" key="3">
    <citation type="submission" date="2015-04" db="UniProtKB">
        <authorList>
            <consortium name="EnsemblPlants"/>
        </authorList>
    </citation>
    <scope>IDENTIFICATION</scope>
    <source>
        <strain evidence="2">cv. Jemalong A17</strain>
    </source>
</reference>
<dbReference type="EMBL" id="CM001217">
    <property type="protein sequence ID" value="KEH41832.1"/>
    <property type="molecule type" value="Genomic_DNA"/>
</dbReference>
<evidence type="ECO:0000313" key="2">
    <source>
        <dbReference type="EnsemblPlants" id="KEH41832"/>
    </source>
</evidence>
<protein>
    <submittedName>
        <fullName evidence="1 2">Uncharacterized protein</fullName>
    </submittedName>
</protein>
<keyword evidence="3" id="KW-1185">Reference proteome</keyword>